<proteinExistence type="predicted"/>
<comment type="caution">
    <text evidence="1">The sequence shown here is derived from an EMBL/GenBank/DDBJ whole genome shotgun (WGS) entry which is preliminary data.</text>
</comment>
<dbReference type="EMBL" id="MU802347">
    <property type="protein sequence ID" value="KAJ3979439.1"/>
    <property type="molecule type" value="Genomic_DNA"/>
</dbReference>
<dbReference type="AlphaFoldDB" id="A0AA38PPT4"/>
<gene>
    <name evidence="1" type="ORF">F5890DRAFT_1478530</name>
</gene>
<evidence type="ECO:0000313" key="1">
    <source>
        <dbReference type="EMBL" id="KAJ3979439.1"/>
    </source>
</evidence>
<accession>A0AA38PPT4</accession>
<name>A0AA38PPT4_9AGAR</name>
<protein>
    <submittedName>
        <fullName evidence="1">Uncharacterized protein</fullName>
    </submittedName>
</protein>
<evidence type="ECO:0000313" key="2">
    <source>
        <dbReference type="Proteomes" id="UP001163850"/>
    </source>
</evidence>
<organism evidence="1 2">
    <name type="scientific">Lentinula detonsa</name>
    <dbReference type="NCBI Taxonomy" id="2804962"/>
    <lineage>
        <taxon>Eukaryota</taxon>
        <taxon>Fungi</taxon>
        <taxon>Dikarya</taxon>
        <taxon>Basidiomycota</taxon>
        <taxon>Agaricomycotina</taxon>
        <taxon>Agaricomycetes</taxon>
        <taxon>Agaricomycetidae</taxon>
        <taxon>Agaricales</taxon>
        <taxon>Marasmiineae</taxon>
        <taxon>Omphalotaceae</taxon>
        <taxon>Lentinula</taxon>
    </lineage>
</organism>
<sequence length="278" mass="31277">MSGAVGFGNFNTFLLMVPENTVDSRWKKKMLPVTVEIEASVTQGFDVNLPYDPARTTTRHAFYSSDLRQQQHVVLSKLLIRLVFWLKKHKIRNPCMKGGSNHQSIHGQHIGLSHFLSLLCRTKLSLRENLLAKSLTPLSATAMFLVTIFLILCQLAVMTPAVPLDADVILSSRGNVLSQIQDRIIHVEFTHESTGEPFHEPYPNTIEPAQLHGAIDRFLEIAYPFLHPNWQLGFHNGYNGSLEPPFDVFAKFLGTRLDEHCGRGAWCTETIHVTPGPE</sequence>
<dbReference type="Proteomes" id="UP001163850">
    <property type="component" value="Unassembled WGS sequence"/>
</dbReference>
<reference evidence="1" key="1">
    <citation type="submission" date="2022-08" db="EMBL/GenBank/DDBJ databases">
        <authorList>
            <consortium name="DOE Joint Genome Institute"/>
            <person name="Min B."/>
            <person name="Riley R."/>
            <person name="Sierra-Patev S."/>
            <person name="Naranjo-Ortiz M."/>
            <person name="Looney B."/>
            <person name="Konkel Z."/>
            <person name="Slot J.C."/>
            <person name="Sakamoto Y."/>
            <person name="Steenwyk J.L."/>
            <person name="Rokas A."/>
            <person name="Carro J."/>
            <person name="Camarero S."/>
            <person name="Ferreira P."/>
            <person name="Molpeceres G."/>
            <person name="Ruiz-Duenas F.J."/>
            <person name="Serrano A."/>
            <person name="Henrissat B."/>
            <person name="Drula E."/>
            <person name="Hughes K.W."/>
            <person name="Mata J.L."/>
            <person name="Ishikawa N.K."/>
            <person name="Vargas-Isla R."/>
            <person name="Ushijima S."/>
            <person name="Smith C.A."/>
            <person name="Ahrendt S."/>
            <person name="Andreopoulos W."/>
            <person name="He G."/>
            <person name="Labutti K."/>
            <person name="Lipzen A."/>
            <person name="Ng V."/>
            <person name="Sandor L."/>
            <person name="Barry K."/>
            <person name="Martinez A.T."/>
            <person name="Xiao Y."/>
            <person name="Gibbons J.G."/>
            <person name="Terashima K."/>
            <person name="Hibbett D.S."/>
            <person name="Grigoriev I.V."/>
        </authorList>
    </citation>
    <scope>NUCLEOTIDE SEQUENCE</scope>
    <source>
        <strain evidence="1">TFB7829</strain>
    </source>
</reference>